<dbReference type="EMBL" id="JAGSOG010000120">
    <property type="protein sequence ID" value="MBR7836005.1"/>
    <property type="molecule type" value="Genomic_DNA"/>
</dbReference>
<dbReference type="Proteomes" id="UP000675781">
    <property type="component" value="Unassembled WGS sequence"/>
</dbReference>
<sequence length="179" mass="20309">MRPEPGQVLHFSEDPTITAFKPHVARTAQEPDPYVWAVTWDRAPDYWFPRQCPRAMAWTAPWTTAEDARAILGPGHSRRVHAVEYGWLDAMREATLYAYRFAAEDFHPIGDPKSPHAMVSDHEVTPLAPPERVGDLFALHGEAGIELRVLPNLWPFWDGVIASTLDFSGIRMRNARSRP</sequence>
<dbReference type="Pfam" id="PF21820">
    <property type="entry name" value="DUF6886"/>
    <property type="match status" value="1"/>
</dbReference>
<organism evidence="1 2">
    <name type="scientific">Actinospica durhamensis</name>
    <dbReference type="NCBI Taxonomy" id="1508375"/>
    <lineage>
        <taxon>Bacteria</taxon>
        <taxon>Bacillati</taxon>
        <taxon>Actinomycetota</taxon>
        <taxon>Actinomycetes</taxon>
        <taxon>Catenulisporales</taxon>
        <taxon>Actinospicaceae</taxon>
        <taxon>Actinospica</taxon>
    </lineage>
</organism>
<evidence type="ECO:0000313" key="1">
    <source>
        <dbReference type="EMBL" id="MBR7836005.1"/>
    </source>
</evidence>
<protein>
    <submittedName>
        <fullName evidence="1">Uncharacterized protein</fullName>
    </submittedName>
</protein>
<dbReference type="AlphaFoldDB" id="A0A941ERA5"/>
<reference evidence="1" key="1">
    <citation type="submission" date="2021-04" db="EMBL/GenBank/DDBJ databases">
        <title>Genome based classification of Actinospica acidithermotolerans sp. nov., an actinobacterium isolated from an Indonesian hot spring.</title>
        <authorList>
            <person name="Kusuma A.B."/>
            <person name="Putra K.E."/>
            <person name="Nafisah S."/>
            <person name="Loh J."/>
            <person name="Nouioui I."/>
            <person name="Goodfellow M."/>
        </authorList>
    </citation>
    <scope>NUCLEOTIDE SEQUENCE</scope>
    <source>
        <strain evidence="1">CSCA 57</strain>
    </source>
</reference>
<name>A0A941ERA5_9ACTN</name>
<accession>A0A941ERA5</accession>
<keyword evidence="2" id="KW-1185">Reference proteome</keyword>
<gene>
    <name evidence="1" type="ORF">KDL01_22205</name>
</gene>
<comment type="caution">
    <text evidence="1">The sequence shown here is derived from an EMBL/GenBank/DDBJ whole genome shotgun (WGS) entry which is preliminary data.</text>
</comment>
<proteinExistence type="predicted"/>
<dbReference type="RefSeq" id="WP_212530494.1">
    <property type="nucleotide sequence ID" value="NZ_JAGSOG010000120.1"/>
</dbReference>
<evidence type="ECO:0000313" key="2">
    <source>
        <dbReference type="Proteomes" id="UP000675781"/>
    </source>
</evidence>
<dbReference type="InterPro" id="IPR049253">
    <property type="entry name" value="DUF6886"/>
</dbReference>